<accession>A0A2P1VQR0</accession>
<dbReference type="GO" id="GO:0043107">
    <property type="term" value="P:type IV pilus-dependent motility"/>
    <property type="evidence" value="ECO:0007669"/>
    <property type="project" value="TreeGrafter"/>
</dbReference>
<dbReference type="PANTHER" id="PTHR40278">
    <property type="entry name" value="DNA UTILIZATION PROTEIN HOFN"/>
    <property type="match status" value="1"/>
</dbReference>
<dbReference type="Pfam" id="PF05137">
    <property type="entry name" value="PilN"/>
    <property type="match status" value="1"/>
</dbReference>
<proteinExistence type="predicted"/>
<protein>
    <submittedName>
        <fullName evidence="1">PilN domain-containing protein</fullName>
    </submittedName>
</protein>
<dbReference type="PANTHER" id="PTHR40278:SF2">
    <property type="entry name" value="TYPE IV PILUS INNER MEMBRANE COMPONENT PILN"/>
    <property type="match status" value="1"/>
</dbReference>
<dbReference type="Proteomes" id="UP000664658">
    <property type="component" value="Unassembled WGS sequence"/>
</dbReference>
<reference evidence="1" key="1">
    <citation type="submission" date="2021-03" db="EMBL/GenBank/DDBJ databases">
        <title>Plesiomonas shigelloides zfcc0051, isolated from zebrafish feces.</title>
        <authorList>
            <person name="Vanderhoek Z."/>
            <person name="Gaulke C."/>
        </authorList>
    </citation>
    <scope>NUCLEOTIDE SEQUENCE</scope>
    <source>
        <strain evidence="1">Zfcc0051</strain>
    </source>
</reference>
<dbReference type="EMBL" id="JAFNAA010000003">
    <property type="protein sequence ID" value="MBO1107264.1"/>
    <property type="molecule type" value="Genomic_DNA"/>
</dbReference>
<dbReference type="SMR" id="A0A2P1VQR0"/>
<comment type="caution">
    <text evidence="1">The sequence shown here is derived from an EMBL/GenBank/DDBJ whole genome shotgun (WGS) entry which is preliminary data.</text>
</comment>
<dbReference type="InterPro" id="IPR052534">
    <property type="entry name" value="Extracell_DNA_Util/SecSys_Comp"/>
</dbReference>
<dbReference type="RefSeq" id="WP_010862780.1">
    <property type="nucleotide sequence ID" value="NZ_CP027852.1"/>
</dbReference>
<name>A0A2P1VQR0_PLESH</name>
<sequence length="189" mass="21782">MKGINLLPWRELERQQQQQRFVRQVAVWGGFWFLILAGVWFGIDQLNTHQQSRLSRLQSEIQLLDAKLAELRDIKAKEELVNKRITAVSALQKQRDQVTRLFNLLPLVVPTGVYIDKITLNGERVEIAGRSESNVRLSSMVRQVESSYWLDGVSIDAIVANKNGTQFDEFKMRFQLLADMKQKLGEIKG</sequence>
<gene>
    <name evidence="1" type="ORF">J2R62_03355</name>
</gene>
<organism evidence="1 2">
    <name type="scientific">Plesiomonas shigelloides</name>
    <name type="common">Aeromonas shigelloides</name>
    <dbReference type="NCBI Taxonomy" id="703"/>
    <lineage>
        <taxon>Bacteria</taxon>
        <taxon>Pseudomonadati</taxon>
        <taxon>Pseudomonadota</taxon>
        <taxon>Gammaproteobacteria</taxon>
        <taxon>Enterobacterales</taxon>
        <taxon>Enterobacteriaceae</taxon>
        <taxon>Plesiomonas</taxon>
    </lineage>
</organism>
<dbReference type="GO" id="GO:0043683">
    <property type="term" value="P:type IV pilus assembly"/>
    <property type="evidence" value="ECO:0007669"/>
    <property type="project" value="TreeGrafter"/>
</dbReference>
<dbReference type="InterPro" id="IPR007813">
    <property type="entry name" value="PilN"/>
</dbReference>
<evidence type="ECO:0000313" key="2">
    <source>
        <dbReference type="Proteomes" id="UP000664658"/>
    </source>
</evidence>
<evidence type="ECO:0000313" key="1">
    <source>
        <dbReference type="EMBL" id="MBO1107264.1"/>
    </source>
</evidence>
<dbReference type="GeneID" id="69705062"/>
<dbReference type="AlphaFoldDB" id="A0A2P1VQR0"/>